<dbReference type="OrthoDB" id="10263345at2759"/>
<reference evidence="3" key="1">
    <citation type="submission" date="2020-11" db="EMBL/GenBank/DDBJ databases">
        <authorList>
            <person name="Tran Van P."/>
        </authorList>
    </citation>
    <scope>NUCLEOTIDE SEQUENCE</scope>
</reference>
<dbReference type="InterPro" id="IPR040047">
    <property type="entry name" value="VPS50"/>
</dbReference>
<dbReference type="GO" id="GO:1990745">
    <property type="term" value="C:EARP complex"/>
    <property type="evidence" value="ECO:0007669"/>
    <property type="project" value="InterPro"/>
</dbReference>
<dbReference type="GO" id="GO:0000149">
    <property type="term" value="F:SNARE binding"/>
    <property type="evidence" value="ECO:0007669"/>
    <property type="project" value="TreeGrafter"/>
</dbReference>
<evidence type="ECO:0000259" key="2">
    <source>
        <dbReference type="Pfam" id="PF10474"/>
    </source>
</evidence>
<sequence length="843" mass="95585">MSELKEFLDSECWTVCPVRDFSLVHLQEFQWLSTSLPSQRLSLSPNSSPNKRQKYYFSRRFLEPTDRSKGSTPFDVDDDVVPASDGKASDVNTGAEDKAMGRPVSNGECEGTGGSGEGCGDSDEPIMTNTTLNTLRLFGKYMQMMSILRPIAVDAMLCLFQVFDYYLNSVYQLFAKEMVSLSDTSLSNDMKAQIKRIGDHLMVDERAVLESGVDPSVSNSSHNNNNKYFPPILSTVVDMSSAEGLYGLAERVVAVESLVVLSTQFQSLKPYVEELIPQEKRHILQQYFNQVVSIASDLRQPVYMWVTVRCIPYESVVAAMATTQWNIRDILSLHNPYVDQLLRELQIFSMRLNGVFASRLNARVVPPEVYRCLWEHVLRLSSRTFIEGFSEAKRCTHEGRALMQLDFQQFRQKYYFSRRFLEPTDRSKGSTPFDVDDDVVPASDGKASDVNTGAEDKAMGRPVSNGECEGTGGSGEGCGDSDEPIMTNTTLNTLRLFGKYMQMMSILRPIAVDAMLCLFQVFDYYLNSVYQLFAKEMVSLSDTSLSNDMKAQIKRIGDHLMVDERAVLESGVDPSVSNSSHNNNNKYFPPILSTVVDMSSAEGLYGLAERVVAVESLVVLSTQFQSLKPYVEELIPQEKRHILQQYFNQVVSIASDLRQPVYMWVTVRCIPYESVVAAMATTQWNIRDILSLHNPYVDQLLRELQIFSMRLNGVFASRLNARVVPPEVYRCLWEHVLRLSSRTFIEGFSEAKRCTHEGRALMQLDFQQFVSKVETMTTIRPIPERQLVDEYIKAYYLTEGALIEWIKARKEYNQKQIHGLVHCMTTDNKKMRARIVAQIGPNA</sequence>
<proteinExistence type="predicted"/>
<feature type="compositionally biased region" description="Gly residues" evidence="1">
    <location>
        <begin position="469"/>
        <end position="478"/>
    </location>
</feature>
<feature type="domain" description="Syndetin C-terminal" evidence="2">
    <location>
        <begin position="245"/>
        <end position="413"/>
    </location>
</feature>
<organism evidence="3">
    <name type="scientific">Oppiella nova</name>
    <dbReference type="NCBI Taxonomy" id="334625"/>
    <lineage>
        <taxon>Eukaryota</taxon>
        <taxon>Metazoa</taxon>
        <taxon>Ecdysozoa</taxon>
        <taxon>Arthropoda</taxon>
        <taxon>Chelicerata</taxon>
        <taxon>Arachnida</taxon>
        <taxon>Acari</taxon>
        <taxon>Acariformes</taxon>
        <taxon>Sarcoptiformes</taxon>
        <taxon>Oribatida</taxon>
        <taxon>Brachypylina</taxon>
        <taxon>Oppioidea</taxon>
        <taxon>Oppiidae</taxon>
        <taxon>Oppiella</taxon>
    </lineage>
</organism>
<evidence type="ECO:0000313" key="3">
    <source>
        <dbReference type="EMBL" id="CAD7655772.1"/>
    </source>
</evidence>
<accession>A0A7R9M978</accession>
<keyword evidence="4" id="KW-1185">Reference proteome</keyword>
<evidence type="ECO:0000313" key="4">
    <source>
        <dbReference type="Proteomes" id="UP000728032"/>
    </source>
</evidence>
<dbReference type="GO" id="GO:0032456">
    <property type="term" value="P:endocytic recycling"/>
    <property type="evidence" value="ECO:0007669"/>
    <property type="project" value="InterPro"/>
</dbReference>
<protein>
    <recommendedName>
        <fullName evidence="2">Syndetin C-terminal domain-containing protein</fullName>
    </recommendedName>
</protein>
<dbReference type="PANTHER" id="PTHR13258:SF0">
    <property type="entry name" value="SYNDETIN"/>
    <property type="match status" value="1"/>
</dbReference>
<feature type="compositionally biased region" description="Gly residues" evidence="1">
    <location>
        <begin position="110"/>
        <end position="119"/>
    </location>
</feature>
<name>A0A7R9M978_9ACAR</name>
<dbReference type="EMBL" id="OC924844">
    <property type="protein sequence ID" value="CAD7655772.1"/>
    <property type="molecule type" value="Genomic_DNA"/>
</dbReference>
<dbReference type="AlphaFoldDB" id="A0A7R9M978"/>
<dbReference type="Proteomes" id="UP000728032">
    <property type="component" value="Unassembled WGS sequence"/>
</dbReference>
<feature type="domain" description="Syndetin C-terminal" evidence="2">
    <location>
        <begin position="604"/>
        <end position="839"/>
    </location>
</feature>
<feature type="region of interest" description="Disordered" evidence="1">
    <location>
        <begin position="424"/>
        <end position="484"/>
    </location>
</feature>
<feature type="region of interest" description="Disordered" evidence="1">
    <location>
        <begin position="64"/>
        <end position="125"/>
    </location>
</feature>
<dbReference type="GO" id="GO:0005829">
    <property type="term" value="C:cytosol"/>
    <property type="evidence" value="ECO:0007669"/>
    <property type="project" value="GOC"/>
</dbReference>
<dbReference type="InterPro" id="IPR019514">
    <property type="entry name" value="Syndetin_C"/>
</dbReference>
<dbReference type="Pfam" id="PF10474">
    <property type="entry name" value="Syndetin_C"/>
    <property type="match status" value="2"/>
</dbReference>
<dbReference type="GO" id="GO:0042147">
    <property type="term" value="P:retrograde transport, endosome to Golgi"/>
    <property type="evidence" value="ECO:0007669"/>
    <property type="project" value="InterPro"/>
</dbReference>
<gene>
    <name evidence="3" type="ORF">ONB1V03_LOCUS12415</name>
</gene>
<dbReference type="PANTHER" id="PTHR13258">
    <property type="entry name" value="SYNDETIN"/>
    <property type="match status" value="1"/>
</dbReference>
<dbReference type="EMBL" id="CAJPVJ010010019">
    <property type="protein sequence ID" value="CAG2172959.1"/>
    <property type="molecule type" value="Genomic_DNA"/>
</dbReference>
<evidence type="ECO:0000256" key="1">
    <source>
        <dbReference type="SAM" id="MobiDB-lite"/>
    </source>
</evidence>